<dbReference type="Proteomes" id="UP000683139">
    <property type="component" value="Unassembled WGS sequence"/>
</dbReference>
<dbReference type="Gene3D" id="3.40.630.10">
    <property type="entry name" value="Zn peptidases"/>
    <property type="match status" value="1"/>
</dbReference>
<feature type="binding site" evidence="2">
    <location>
        <position position="366"/>
    </location>
    <ligand>
        <name>Mn(2+)</name>
        <dbReference type="ChEBI" id="CHEBI:29035"/>
        <label>2</label>
    </ligand>
</feature>
<dbReference type="InterPro" id="IPR002933">
    <property type="entry name" value="Peptidase_M20"/>
</dbReference>
<dbReference type="EMBL" id="BOSE01000001">
    <property type="protein sequence ID" value="GIP14806.1"/>
    <property type="molecule type" value="Genomic_DNA"/>
</dbReference>
<keyword evidence="2" id="KW-0479">Metal-binding</keyword>
<dbReference type="RefSeq" id="WP_213512998.1">
    <property type="nucleotide sequence ID" value="NZ_BOSE01000001.1"/>
</dbReference>
<feature type="binding site" evidence="2">
    <location>
        <position position="167"/>
    </location>
    <ligand>
        <name>Mn(2+)</name>
        <dbReference type="ChEBI" id="CHEBI:29035"/>
        <label>2</label>
    </ligand>
</feature>
<gene>
    <name evidence="4" type="ORF">J40TS1_04480</name>
</gene>
<dbReference type="PANTHER" id="PTHR11014:SF63">
    <property type="entry name" value="METALLOPEPTIDASE, PUTATIVE (AFU_ORTHOLOGUE AFUA_6G09600)-RELATED"/>
    <property type="match status" value="1"/>
</dbReference>
<keyword evidence="1" id="KW-0378">Hydrolase</keyword>
<evidence type="ECO:0000313" key="5">
    <source>
        <dbReference type="Proteomes" id="UP000683139"/>
    </source>
</evidence>
<dbReference type="Pfam" id="PF01546">
    <property type="entry name" value="Peptidase_M20"/>
    <property type="match status" value="1"/>
</dbReference>
<dbReference type="PIRSF" id="PIRSF005962">
    <property type="entry name" value="Pept_M20D_amidohydro"/>
    <property type="match status" value="1"/>
</dbReference>
<comment type="caution">
    <text evidence="4">The sequence shown here is derived from an EMBL/GenBank/DDBJ whole genome shotgun (WGS) entry which is preliminary data.</text>
</comment>
<protein>
    <submittedName>
        <fullName evidence="4">N-acyl-L-amino acid amidohydrolase</fullName>
    </submittedName>
</protein>
<reference evidence="4" key="1">
    <citation type="submission" date="2021-03" db="EMBL/GenBank/DDBJ databases">
        <title>Antimicrobial resistance genes in bacteria isolated from Japanese honey, and their potential for conferring macrolide and lincosamide resistance in the American foulbrood pathogen Paenibacillus larvae.</title>
        <authorList>
            <person name="Okamoto M."/>
            <person name="Kumagai M."/>
            <person name="Kanamori H."/>
            <person name="Takamatsu D."/>
        </authorList>
    </citation>
    <scope>NUCLEOTIDE SEQUENCE</scope>
    <source>
        <strain evidence="4">J40TS1</strain>
    </source>
</reference>
<feature type="domain" description="Peptidase M20 dimerisation" evidence="3">
    <location>
        <begin position="191"/>
        <end position="291"/>
    </location>
</feature>
<feature type="binding site" evidence="2">
    <location>
        <position position="106"/>
    </location>
    <ligand>
        <name>Mn(2+)</name>
        <dbReference type="ChEBI" id="CHEBI:29035"/>
        <label>2</label>
    </ligand>
</feature>
<dbReference type="AlphaFoldDB" id="A0A919YMG0"/>
<feature type="binding site" evidence="2">
    <location>
        <position position="108"/>
    </location>
    <ligand>
        <name>Mn(2+)</name>
        <dbReference type="ChEBI" id="CHEBI:29035"/>
        <label>2</label>
    </ligand>
</feature>
<dbReference type="InterPro" id="IPR017439">
    <property type="entry name" value="Amidohydrolase"/>
</dbReference>
<dbReference type="Pfam" id="PF07687">
    <property type="entry name" value="M20_dimer"/>
    <property type="match status" value="1"/>
</dbReference>
<comment type="cofactor">
    <cofactor evidence="2">
        <name>Mn(2+)</name>
        <dbReference type="ChEBI" id="CHEBI:29035"/>
    </cofactor>
    <text evidence="2">The Mn(2+) ion enhances activity.</text>
</comment>
<dbReference type="Gene3D" id="3.30.70.360">
    <property type="match status" value="1"/>
</dbReference>
<dbReference type="InterPro" id="IPR011650">
    <property type="entry name" value="Peptidase_M20_dimer"/>
</dbReference>
<organism evidence="4 5">
    <name type="scientific">Paenibacillus montaniterrae</name>
    <dbReference type="NCBI Taxonomy" id="429341"/>
    <lineage>
        <taxon>Bacteria</taxon>
        <taxon>Bacillati</taxon>
        <taxon>Bacillota</taxon>
        <taxon>Bacilli</taxon>
        <taxon>Bacillales</taxon>
        <taxon>Paenibacillaceae</taxon>
        <taxon>Paenibacillus</taxon>
    </lineage>
</organism>
<keyword evidence="2" id="KW-0464">Manganese</keyword>
<proteinExistence type="predicted"/>
<feature type="binding site" evidence="2">
    <location>
        <position position="142"/>
    </location>
    <ligand>
        <name>Mn(2+)</name>
        <dbReference type="ChEBI" id="CHEBI:29035"/>
        <label>2</label>
    </ligand>
</feature>
<evidence type="ECO:0000256" key="1">
    <source>
        <dbReference type="ARBA" id="ARBA00022801"/>
    </source>
</evidence>
<dbReference type="GO" id="GO:0046872">
    <property type="term" value="F:metal ion binding"/>
    <property type="evidence" value="ECO:0007669"/>
    <property type="project" value="UniProtKB-KW"/>
</dbReference>
<dbReference type="InterPro" id="IPR036264">
    <property type="entry name" value="Bact_exopeptidase_dim_dom"/>
</dbReference>
<dbReference type="NCBIfam" id="TIGR01891">
    <property type="entry name" value="amidohydrolases"/>
    <property type="match status" value="1"/>
</dbReference>
<dbReference type="GO" id="GO:0050118">
    <property type="term" value="F:N-acetyldiaminopimelate deacetylase activity"/>
    <property type="evidence" value="ECO:0007669"/>
    <property type="project" value="UniProtKB-ARBA"/>
</dbReference>
<dbReference type="PANTHER" id="PTHR11014">
    <property type="entry name" value="PEPTIDASE M20 FAMILY MEMBER"/>
    <property type="match status" value="1"/>
</dbReference>
<evidence type="ECO:0000259" key="3">
    <source>
        <dbReference type="Pfam" id="PF07687"/>
    </source>
</evidence>
<evidence type="ECO:0000313" key="4">
    <source>
        <dbReference type="EMBL" id="GIP14806.1"/>
    </source>
</evidence>
<dbReference type="FunFam" id="3.30.70.360:FF:000001">
    <property type="entry name" value="N-acetyldiaminopimelate deacetylase"/>
    <property type="match status" value="1"/>
</dbReference>
<accession>A0A919YMG0</accession>
<evidence type="ECO:0000256" key="2">
    <source>
        <dbReference type="PIRSR" id="PIRSR005962-1"/>
    </source>
</evidence>
<dbReference type="GO" id="GO:0019877">
    <property type="term" value="P:diaminopimelate biosynthetic process"/>
    <property type="evidence" value="ECO:0007669"/>
    <property type="project" value="UniProtKB-ARBA"/>
</dbReference>
<name>A0A919YMG0_9BACL</name>
<keyword evidence="5" id="KW-1185">Reference proteome</keyword>
<dbReference type="SUPFAM" id="SSF55031">
    <property type="entry name" value="Bacterial exopeptidase dimerisation domain"/>
    <property type="match status" value="1"/>
</dbReference>
<dbReference type="SUPFAM" id="SSF53187">
    <property type="entry name" value="Zn-dependent exopeptidases"/>
    <property type="match status" value="1"/>
</dbReference>
<sequence length="397" mass="42715">MNKLSAALTQLPTWVKSEVVAWRRQLHQYPELSFEEHRTAQFIRETLASFNGFEISSPTATSVVAKLKGAHPGRKIAFRADIDALPIKEETELPYASQHEGVMHACGHDGHTAILLAAAKALSESKHLLHGEIVFIFQHAEELPPGGAEQLVAANVLDGVELIIGLHLASQLPVGKIGIVYGEMAASPDNFTITVHGAGGHAGFPHTAIDPITTGAQIVTGLQHIVSRMTNPLEKLVVSITQFTAGASHNVIPDKATIKGTVRSFSSAVREQAPKQIQALIDGIASAHGAKAELHYVYGYHPVVNDDQVTALVESTAGELLGEEAIQHSPPGMSGEDFSAYQQIVPGAFFNVGAGNLQSGIHYPHHHSKFNIDEQALEIGTLLFIELGRKLLHKQEH</sequence>